<feature type="compositionally biased region" description="Polar residues" evidence="1">
    <location>
        <begin position="465"/>
        <end position="482"/>
    </location>
</feature>
<evidence type="ECO:0000313" key="2">
    <source>
        <dbReference type="EMBL" id="KAL1302343.1"/>
    </source>
</evidence>
<organism evidence="2 3">
    <name type="scientific">Neodothiora populina</name>
    <dbReference type="NCBI Taxonomy" id="2781224"/>
    <lineage>
        <taxon>Eukaryota</taxon>
        <taxon>Fungi</taxon>
        <taxon>Dikarya</taxon>
        <taxon>Ascomycota</taxon>
        <taxon>Pezizomycotina</taxon>
        <taxon>Dothideomycetes</taxon>
        <taxon>Dothideomycetidae</taxon>
        <taxon>Dothideales</taxon>
        <taxon>Dothioraceae</taxon>
        <taxon>Neodothiora</taxon>
    </lineage>
</organism>
<feature type="compositionally biased region" description="Polar residues" evidence="1">
    <location>
        <begin position="106"/>
        <end position="126"/>
    </location>
</feature>
<feature type="region of interest" description="Disordered" evidence="1">
    <location>
        <begin position="161"/>
        <end position="182"/>
    </location>
</feature>
<feature type="compositionally biased region" description="Polar residues" evidence="1">
    <location>
        <begin position="74"/>
        <end position="85"/>
    </location>
</feature>
<protein>
    <submittedName>
        <fullName evidence="2">Uncharacterized protein</fullName>
    </submittedName>
</protein>
<reference evidence="2 3" key="1">
    <citation type="submission" date="2024-07" db="EMBL/GenBank/DDBJ databases">
        <title>Draft sequence of the Neodothiora populina.</title>
        <authorList>
            <person name="Drown D.D."/>
            <person name="Schuette U.S."/>
            <person name="Buechlein A.B."/>
            <person name="Rusch D.R."/>
            <person name="Winton L.W."/>
            <person name="Adams G.A."/>
        </authorList>
    </citation>
    <scope>NUCLEOTIDE SEQUENCE [LARGE SCALE GENOMIC DNA]</scope>
    <source>
        <strain evidence="2 3">CPC 39397</strain>
    </source>
</reference>
<feature type="region of interest" description="Disordered" evidence="1">
    <location>
        <begin position="459"/>
        <end position="483"/>
    </location>
</feature>
<gene>
    <name evidence="2" type="ORF">AAFC00_002750</name>
</gene>
<proteinExistence type="predicted"/>
<feature type="compositionally biased region" description="Polar residues" evidence="1">
    <location>
        <begin position="197"/>
        <end position="218"/>
    </location>
</feature>
<feature type="compositionally biased region" description="Basic residues" evidence="1">
    <location>
        <begin position="41"/>
        <end position="51"/>
    </location>
</feature>
<keyword evidence="3" id="KW-1185">Reference proteome</keyword>
<dbReference type="RefSeq" id="XP_069198619.1">
    <property type="nucleotide sequence ID" value="XM_069342112.1"/>
</dbReference>
<feature type="compositionally biased region" description="Basic and acidic residues" evidence="1">
    <location>
        <begin position="131"/>
        <end position="145"/>
    </location>
</feature>
<sequence>MDTPMDETMLGSFDLTPAEIETLNALQSFDASHFEQSRQQQQHHHHQHHQQQQHQLPDAHSPSYFDVDPILLSNAASPLATNTSPGPHDTSHEEDNACEYNPGSAADNSNSSSVYPDPSTISSPFGNRNPFEQKYRPTEDYEGNHHPHYGIAPALRHQLMGHRRSVSQPPEEPPQPLQEQHQGPVMVFTRQGILLGESTNSKHSTPQPATPRSRNLLRSVQKKRKLEPAAAVDVPRGLLPHHGYGPRYDGFGELSSSRQGGDARGWARGYADKASYDLRRSRTHTYGIAPTSAPYSSSPAAAVGAERLVYPPEMVAETNESAHNHPQQQEARTLAYGDDIASMPSLPAAESASARPEDREKAWFDRMDVQALLQSLEQQGNGGANGMTTAHIMTLARLGRLDSDISDVKDGIRKMLLLAYSASDGDGSSEEEELERARQEIRARNNAIKDISIRIAPLPPDITSDDTAPSGNTLPDPTTWPDTAQDFRTLDQETTEKLLEAYNIPYTQTMFLHEKKVLLLRFLGVNRGLMREVLD</sequence>
<feature type="region of interest" description="Disordered" evidence="1">
    <location>
        <begin position="32"/>
        <end position="149"/>
    </location>
</feature>
<dbReference type="Proteomes" id="UP001562354">
    <property type="component" value="Unassembled WGS sequence"/>
</dbReference>
<evidence type="ECO:0000256" key="1">
    <source>
        <dbReference type="SAM" id="MobiDB-lite"/>
    </source>
</evidence>
<evidence type="ECO:0000313" key="3">
    <source>
        <dbReference type="Proteomes" id="UP001562354"/>
    </source>
</evidence>
<dbReference type="GeneID" id="95976452"/>
<name>A0ABR3P841_9PEZI</name>
<accession>A0ABR3P841</accession>
<feature type="region of interest" description="Disordered" evidence="1">
    <location>
        <begin position="197"/>
        <end position="229"/>
    </location>
</feature>
<comment type="caution">
    <text evidence="2">The sequence shown here is derived from an EMBL/GenBank/DDBJ whole genome shotgun (WGS) entry which is preliminary data.</text>
</comment>
<dbReference type="EMBL" id="JBFMKM010000012">
    <property type="protein sequence ID" value="KAL1302343.1"/>
    <property type="molecule type" value="Genomic_DNA"/>
</dbReference>